<sequence length="454" mass="51071">MPDTQGTIAEFQSPQGVRERCVALPDIPGGVYTRKDKAKEEDFLAIDFYDPRIGLCPKTWSTSPGTMVRDIAATGQSQADYERVCKGKDVPSTVKKLAVYKQSMNQNNTSGTFSMAALLYYHFARYFDTSVAVPVAVYREMDRKQHYQRVTKRGDALTSSGMIAAGWKHLATAEADPAHFGAAASLFTSDRSKVFGCMLKGKGERYGAEINGVRSSWGTVQNEEFQRTAPYTALGLDLPLLQAIDEGKRLAFRDAKVKKDTVDASAFQMMYWMKELTEVVLLDYIFSQQDRIGNIDFQWKWYWLDDGKVESQDADSKLSRRDMSKIKVPAELAGFSPVLLQRTFLNDTDAGGRVEYVNFAKKTGMLQKLRHFSADTFERLQRLNRDLQDGGVVLQYIKAQFVLDDKQVNQIVKNTRLATEILQDTCSIGKLRFDLDAPKQFFLTGKVDVADVAC</sequence>
<accession>A0A1Y1QFT6</accession>
<dbReference type="Proteomes" id="UP000192491">
    <property type="component" value="Unassembled WGS sequence"/>
</dbReference>
<comment type="caution">
    <text evidence="1">The sequence shown here is derived from an EMBL/GenBank/DDBJ whole genome shotgun (WGS) entry which is preliminary data.</text>
</comment>
<evidence type="ECO:0000313" key="2">
    <source>
        <dbReference type="Proteomes" id="UP000192491"/>
    </source>
</evidence>
<reference evidence="1 2" key="1">
    <citation type="submission" date="2017-01" db="EMBL/GenBank/DDBJ databases">
        <title>Novel large sulfur bacteria in the metagenomes of groundwater-fed chemosynthetic microbial mats in the Lake Huron basin.</title>
        <authorList>
            <person name="Sharrar A.M."/>
            <person name="Flood B.E."/>
            <person name="Bailey J.V."/>
            <person name="Jones D.S."/>
            <person name="Biddanda B."/>
            <person name="Ruberg S.A."/>
            <person name="Marcus D.N."/>
            <person name="Dick G.J."/>
        </authorList>
    </citation>
    <scope>NUCLEOTIDE SEQUENCE [LARGE SCALE GENOMIC DNA]</scope>
    <source>
        <strain evidence="1">A8</strain>
    </source>
</reference>
<dbReference type="EMBL" id="MTEJ01000334">
    <property type="protein sequence ID" value="OQX04497.1"/>
    <property type="molecule type" value="Genomic_DNA"/>
</dbReference>
<organism evidence="1 2">
    <name type="scientific">Thiothrix lacustris</name>
    <dbReference type="NCBI Taxonomy" id="525917"/>
    <lineage>
        <taxon>Bacteria</taxon>
        <taxon>Pseudomonadati</taxon>
        <taxon>Pseudomonadota</taxon>
        <taxon>Gammaproteobacteria</taxon>
        <taxon>Thiotrichales</taxon>
        <taxon>Thiotrichaceae</taxon>
        <taxon>Thiothrix</taxon>
    </lineage>
</organism>
<proteinExistence type="predicted"/>
<dbReference type="AlphaFoldDB" id="A0A1Y1QFT6"/>
<protein>
    <submittedName>
        <fullName evidence="1">Uncharacterized protein</fullName>
    </submittedName>
</protein>
<evidence type="ECO:0000313" key="1">
    <source>
        <dbReference type="EMBL" id="OQX04497.1"/>
    </source>
</evidence>
<name>A0A1Y1QFT6_9GAMM</name>
<gene>
    <name evidence="1" type="ORF">BWK73_36005</name>
</gene>